<dbReference type="InterPro" id="IPR050905">
    <property type="entry name" value="Plant_NBS-LRR"/>
</dbReference>
<proteinExistence type="predicted"/>
<dbReference type="PANTHER" id="PTHR33463">
    <property type="entry name" value="NB-ARC DOMAIN-CONTAINING PROTEIN-RELATED"/>
    <property type="match status" value="1"/>
</dbReference>
<evidence type="ECO:0000313" key="3">
    <source>
        <dbReference type="EMBL" id="CAK9148043.1"/>
    </source>
</evidence>
<dbReference type="InterPro" id="IPR057135">
    <property type="entry name" value="At4g27190-like_LRR"/>
</dbReference>
<protein>
    <recommendedName>
        <fullName evidence="2">Disease resistance protein At4g27190-like leucine-rich repeats domain-containing protein</fullName>
    </recommendedName>
</protein>
<organism evidence="3 4">
    <name type="scientific">Ilex paraguariensis</name>
    <name type="common">yerba mate</name>
    <dbReference type="NCBI Taxonomy" id="185542"/>
    <lineage>
        <taxon>Eukaryota</taxon>
        <taxon>Viridiplantae</taxon>
        <taxon>Streptophyta</taxon>
        <taxon>Embryophyta</taxon>
        <taxon>Tracheophyta</taxon>
        <taxon>Spermatophyta</taxon>
        <taxon>Magnoliopsida</taxon>
        <taxon>eudicotyledons</taxon>
        <taxon>Gunneridae</taxon>
        <taxon>Pentapetalae</taxon>
        <taxon>asterids</taxon>
        <taxon>campanulids</taxon>
        <taxon>Aquifoliales</taxon>
        <taxon>Aquifoliaceae</taxon>
        <taxon>Ilex</taxon>
    </lineage>
</organism>
<evidence type="ECO:0000256" key="1">
    <source>
        <dbReference type="ARBA" id="ARBA00022821"/>
    </source>
</evidence>
<evidence type="ECO:0000313" key="4">
    <source>
        <dbReference type="Proteomes" id="UP001642360"/>
    </source>
</evidence>
<dbReference type="Pfam" id="PF23247">
    <property type="entry name" value="LRR_RPS2"/>
    <property type="match status" value="1"/>
</dbReference>
<accession>A0ABC8RTI8</accession>
<keyword evidence="4" id="KW-1185">Reference proteome</keyword>
<feature type="domain" description="Disease resistance protein At4g27190-like leucine-rich repeats" evidence="2">
    <location>
        <begin position="2"/>
        <end position="136"/>
    </location>
</feature>
<dbReference type="Gene3D" id="3.80.10.10">
    <property type="entry name" value="Ribonuclease Inhibitor"/>
    <property type="match status" value="1"/>
</dbReference>
<dbReference type="InterPro" id="IPR032675">
    <property type="entry name" value="LRR_dom_sf"/>
</dbReference>
<comment type="caution">
    <text evidence="3">The sequence shown here is derived from an EMBL/GenBank/DDBJ whole genome shotgun (WGS) entry which is preliminary data.</text>
</comment>
<evidence type="ECO:0000259" key="2">
    <source>
        <dbReference type="Pfam" id="PF23247"/>
    </source>
</evidence>
<dbReference type="PANTHER" id="PTHR33463:SF203">
    <property type="entry name" value="AAA+ ATPASE DOMAIN-CONTAINING PROTEIN"/>
    <property type="match status" value="1"/>
</dbReference>
<dbReference type="AlphaFoldDB" id="A0ABC8RTI8"/>
<sequence>MDYLKQICVGQLPPGSLGKLKFLEIQQCIDLMDVLLPSNLLQRLQNLEVISLSTNSLKDIFPSEGIEGGQIVLQKLRELKLDNLPELTKIWNGPHLAIFQNLQILTVIKCKKLRNLFKWTVAMFLVQLEDVWVQDCSALEGIIGMDEVIEADKIIFPKLKNLLLQNLPCLTSFYPGNGTIECPSLEHLHLHDCPLFRTSVSDFNSSKDIQVNNEQHSLLLKKRLS</sequence>
<dbReference type="EMBL" id="CAUOFW020001724">
    <property type="protein sequence ID" value="CAK9148043.1"/>
    <property type="molecule type" value="Genomic_DNA"/>
</dbReference>
<reference evidence="3 4" key="1">
    <citation type="submission" date="2024-02" db="EMBL/GenBank/DDBJ databases">
        <authorList>
            <person name="Vignale AGUSTIN F."/>
            <person name="Sosa J E."/>
            <person name="Modenutti C."/>
        </authorList>
    </citation>
    <scope>NUCLEOTIDE SEQUENCE [LARGE SCALE GENOMIC DNA]</scope>
</reference>
<keyword evidence="1" id="KW-0611">Plant defense</keyword>
<name>A0ABC8RTI8_9AQUA</name>
<dbReference type="SUPFAM" id="SSF52047">
    <property type="entry name" value="RNI-like"/>
    <property type="match status" value="1"/>
</dbReference>
<dbReference type="Proteomes" id="UP001642360">
    <property type="component" value="Unassembled WGS sequence"/>
</dbReference>
<gene>
    <name evidence="3" type="ORF">ILEXP_LOCUS15970</name>
</gene>